<proteinExistence type="predicted"/>
<gene>
    <name evidence="2" type="ORF">NDU88_003104</name>
    <name evidence="3" type="ORF">NDU88_003105</name>
</gene>
<dbReference type="EMBL" id="JANPWB010000001">
    <property type="protein sequence ID" value="KAJ1215497.1"/>
    <property type="molecule type" value="Genomic_DNA"/>
</dbReference>
<comment type="caution">
    <text evidence="3">The sequence shown here is derived from an EMBL/GenBank/DDBJ whole genome shotgun (WGS) entry which is preliminary data.</text>
</comment>
<evidence type="ECO:0000313" key="3">
    <source>
        <dbReference type="EMBL" id="KAJ1215497.1"/>
    </source>
</evidence>
<name>A0AAV7WN40_PLEWA</name>
<reference evidence="3" key="1">
    <citation type="journal article" date="2022" name="bioRxiv">
        <title>Sequencing and chromosome-scale assembly of the giantPleurodeles waltlgenome.</title>
        <authorList>
            <person name="Brown T."/>
            <person name="Elewa A."/>
            <person name="Iarovenko S."/>
            <person name="Subramanian E."/>
            <person name="Araus A.J."/>
            <person name="Petzold A."/>
            <person name="Susuki M."/>
            <person name="Suzuki K.-i.T."/>
            <person name="Hayashi T."/>
            <person name="Toyoda A."/>
            <person name="Oliveira C."/>
            <person name="Osipova E."/>
            <person name="Leigh N.D."/>
            <person name="Simon A."/>
            <person name="Yun M.H."/>
        </authorList>
    </citation>
    <scope>NUCLEOTIDE SEQUENCE</scope>
    <source>
        <strain evidence="3">20211129_DDA</strain>
        <tissue evidence="3">Liver</tissue>
    </source>
</reference>
<evidence type="ECO:0000313" key="2">
    <source>
        <dbReference type="EMBL" id="KAJ1215496.1"/>
    </source>
</evidence>
<evidence type="ECO:0000313" key="4">
    <source>
        <dbReference type="Proteomes" id="UP001066276"/>
    </source>
</evidence>
<feature type="compositionally biased region" description="Polar residues" evidence="1">
    <location>
        <begin position="48"/>
        <end position="60"/>
    </location>
</feature>
<dbReference type="AlphaFoldDB" id="A0AAV7WN40"/>
<protein>
    <submittedName>
        <fullName evidence="3">Uncharacterized protein</fullName>
    </submittedName>
</protein>
<sequence length="83" mass="8877">MPAKIARDQSSWASEDDLDVVGEQLGRISQGGAASDISSQEEGETPRPGTTSLDVIATTTVRKKKKEPGSHQDKLKQAAKDLQ</sequence>
<organism evidence="3 4">
    <name type="scientific">Pleurodeles waltl</name>
    <name type="common">Iberian ribbed newt</name>
    <dbReference type="NCBI Taxonomy" id="8319"/>
    <lineage>
        <taxon>Eukaryota</taxon>
        <taxon>Metazoa</taxon>
        <taxon>Chordata</taxon>
        <taxon>Craniata</taxon>
        <taxon>Vertebrata</taxon>
        <taxon>Euteleostomi</taxon>
        <taxon>Amphibia</taxon>
        <taxon>Batrachia</taxon>
        <taxon>Caudata</taxon>
        <taxon>Salamandroidea</taxon>
        <taxon>Salamandridae</taxon>
        <taxon>Pleurodelinae</taxon>
        <taxon>Pleurodeles</taxon>
    </lineage>
</organism>
<feature type="region of interest" description="Disordered" evidence="1">
    <location>
        <begin position="23"/>
        <end position="83"/>
    </location>
</feature>
<evidence type="ECO:0000256" key="1">
    <source>
        <dbReference type="SAM" id="MobiDB-lite"/>
    </source>
</evidence>
<dbReference type="EMBL" id="JANPWB010000001">
    <property type="protein sequence ID" value="KAJ1215496.1"/>
    <property type="molecule type" value="Genomic_DNA"/>
</dbReference>
<accession>A0AAV7WN40</accession>
<keyword evidence="4" id="KW-1185">Reference proteome</keyword>
<dbReference type="Proteomes" id="UP001066276">
    <property type="component" value="Chromosome 1_1"/>
</dbReference>
<feature type="compositionally biased region" description="Basic and acidic residues" evidence="1">
    <location>
        <begin position="67"/>
        <end position="83"/>
    </location>
</feature>